<gene>
    <name evidence="6" type="ORF">EI983_00500</name>
</gene>
<dbReference type="InterPro" id="IPR015421">
    <property type="entry name" value="PyrdxlP-dep_Trfase_major"/>
</dbReference>
<dbReference type="InterPro" id="IPR015422">
    <property type="entry name" value="PyrdxlP-dep_Trfase_small"/>
</dbReference>
<feature type="domain" description="Aminotransferase class V" evidence="5">
    <location>
        <begin position="18"/>
        <end position="382"/>
    </location>
</feature>
<proteinExistence type="inferred from homology"/>
<sequence>MDIDALRAETPATADMIHFNNAGASLMPTPVYLAMSAHLALEQSVGGYEAEDTNASQLAAFYTEFAGLLNADPGEIAYVENATRAWDMAFYGLPLKEGDRILTHASEYVSNYLAFLQLKQRRGVEIDLVPSDATGQIDVEAIAGLITPRTRVIAITHVPTQGGLVNPVEEVGRVAREHGLIYVLDACQSVGQIDLDVERIGCDVLSGTGRKYLRGPRGTGFLYMRRALADRTDPPFIDLRAATWSRDDGYDWAPGARRFENWERFMAGQIGLGAAVAYARAVGLPAIEARVAEISGALRAALSDIPGVTLQDQGARKSGIVTFTKDGQSASAIYEALKAQRMNVSVALTTSARLDMVPRGLTDGLTRASVHYFNTGEEVEKFAEAVAQL</sequence>
<dbReference type="OrthoDB" id="9804366at2"/>
<reference evidence="7" key="1">
    <citation type="submission" date="2018-12" db="EMBL/GenBank/DDBJ databases">
        <title>Complete genome sequence of Roseovarius sp. MME-070.</title>
        <authorList>
            <person name="Nam Y.-D."/>
            <person name="Kang J."/>
            <person name="Chung W.-H."/>
            <person name="Park Y.S."/>
        </authorList>
    </citation>
    <scope>NUCLEOTIDE SEQUENCE [LARGE SCALE GENOMIC DNA]</scope>
    <source>
        <strain evidence="7">MME-070</strain>
    </source>
</reference>
<dbReference type="PROSITE" id="PS00595">
    <property type="entry name" value="AA_TRANSFER_CLASS_5"/>
    <property type="match status" value="1"/>
</dbReference>
<evidence type="ECO:0000259" key="5">
    <source>
        <dbReference type="Pfam" id="PF00266"/>
    </source>
</evidence>
<dbReference type="RefSeq" id="WP_157705278.1">
    <property type="nucleotide sequence ID" value="NZ_CP034348.1"/>
</dbReference>
<dbReference type="InterPro" id="IPR000192">
    <property type="entry name" value="Aminotrans_V_dom"/>
</dbReference>
<dbReference type="Pfam" id="PF00266">
    <property type="entry name" value="Aminotran_5"/>
    <property type="match status" value="1"/>
</dbReference>
<keyword evidence="6" id="KW-0808">Transferase</keyword>
<accession>A0A6I6IVR3</accession>
<dbReference type="AlphaFoldDB" id="A0A6I6IVR3"/>
<keyword evidence="2" id="KW-0663">Pyridoxal phosphate</keyword>
<dbReference type="InterPro" id="IPR015424">
    <property type="entry name" value="PyrdxlP-dep_Trfase"/>
</dbReference>
<comment type="cofactor">
    <cofactor evidence="1 4">
        <name>pyridoxal 5'-phosphate</name>
        <dbReference type="ChEBI" id="CHEBI:597326"/>
    </cofactor>
</comment>
<dbReference type="Gene3D" id="3.40.640.10">
    <property type="entry name" value="Type I PLP-dependent aspartate aminotransferase-like (Major domain)"/>
    <property type="match status" value="1"/>
</dbReference>
<evidence type="ECO:0000256" key="4">
    <source>
        <dbReference type="RuleBase" id="RU004504"/>
    </source>
</evidence>
<dbReference type="EMBL" id="CP034348">
    <property type="protein sequence ID" value="QGX96838.1"/>
    <property type="molecule type" value="Genomic_DNA"/>
</dbReference>
<protein>
    <submittedName>
        <fullName evidence="6">Aminotransferase class V-fold PLP-dependent enzyme</fullName>
    </submittedName>
</protein>
<keyword evidence="7" id="KW-1185">Reference proteome</keyword>
<dbReference type="KEGG" id="rom:EI983_00500"/>
<name>A0A6I6IVR3_9RHOB</name>
<evidence type="ECO:0000256" key="2">
    <source>
        <dbReference type="ARBA" id="ARBA00022898"/>
    </source>
</evidence>
<comment type="similarity">
    <text evidence="3">Belongs to the class-V pyridoxal-phosphate-dependent aminotransferase family.</text>
</comment>
<dbReference type="PANTHER" id="PTHR43586">
    <property type="entry name" value="CYSTEINE DESULFURASE"/>
    <property type="match status" value="1"/>
</dbReference>
<evidence type="ECO:0000256" key="3">
    <source>
        <dbReference type="RuleBase" id="RU004075"/>
    </source>
</evidence>
<evidence type="ECO:0000256" key="1">
    <source>
        <dbReference type="ARBA" id="ARBA00001933"/>
    </source>
</evidence>
<dbReference type="SUPFAM" id="SSF53383">
    <property type="entry name" value="PLP-dependent transferases"/>
    <property type="match status" value="1"/>
</dbReference>
<dbReference type="PANTHER" id="PTHR43586:SF24">
    <property type="entry name" value="BLR4730 PROTEIN"/>
    <property type="match status" value="1"/>
</dbReference>
<dbReference type="Proteomes" id="UP000428330">
    <property type="component" value="Chromosome"/>
</dbReference>
<dbReference type="GO" id="GO:0008483">
    <property type="term" value="F:transaminase activity"/>
    <property type="evidence" value="ECO:0007669"/>
    <property type="project" value="UniProtKB-KW"/>
</dbReference>
<keyword evidence="6" id="KW-0032">Aminotransferase</keyword>
<evidence type="ECO:0000313" key="6">
    <source>
        <dbReference type="EMBL" id="QGX96838.1"/>
    </source>
</evidence>
<dbReference type="Gene3D" id="3.90.1150.10">
    <property type="entry name" value="Aspartate Aminotransferase, domain 1"/>
    <property type="match status" value="1"/>
</dbReference>
<evidence type="ECO:0000313" key="7">
    <source>
        <dbReference type="Proteomes" id="UP000428330"/>
    </source>
</evidence>
<organism evidence="6 7">
    <name type="scientific">Roseovarius faecimaris</name>
    <dbReference type="NCBI Taxonomy" id="2494550"/>
    <lineage>
        <taxon>Bacteria</taxon>
        <taxon>Pseudomonadati</taxon>
        <taxon>Pseudomonadota</taxon>
        <taxon>Alphaproteobacteria</taxon>
        <taxon>Rhodobacterales</taxon>
        <taxon>Roseobacteraceae</taxon>
        <taxon>Roseovarius</taxon>
    </lineage>
</organism>
<dbReference type="InterPro" id="IPR020578">
    <property type="entry name" value="Aminotrans_V_PyrdxlP_BS"/>
</dbReference>